<protein>
    <recommendedName>
        <fullName evidence="1">ATPase AAA-type core domain-containing protein</fullName>
    </recommendedName>
</protein>
<sequence>MIGESGSGKSTLAKRLAQELGIEPLYLDRVHFLPDWVEREPEEAREMVRVQMANPNWVIDGNYRYLLRDERLRDADEIIWLNYPRVVCLFRALKRHRNFHGTTRESAADGCIERMNWEFAWWILYKGRTRASVRGYQSIIQQYPHKTAVIRSDRALEQYLQNRKHNNESDQNR</sequence>
<dbReference type="GO" id="GO:0005524">
    <property type="term" value="F:ATP binding"/>
    <property type="evidence" value="ECO:0007669"/>
    <property type="project" value="InterPro"/>
</dbReference>
<dbReference type="AlphaFoldDB" id="A0A645CN45"/>
<dbReference type="GO" id="GO:0016887">
    <property type="term" value="F:ATP hydrolysis activity"/>
    <property type="evidence" value="ECO:0007669"/>
    <property type="project" value="InterPro"/>
</dbReference>
<organism evidence="2">
    <name type="scientific">bioreactor metagenome</name>
    <dbReference type="NCBI Taxonomy" id="1076179"/>
    <lineage>
        <taxon>unclassified sequences</taxon>
        <taxon>metagenomes</taxon>
        <taxon>ecological metagenomes</taxon>
    </lineage>
</organism>
<dbReference type="PANTHER" id="PTHR37816:SF3">
    <property type="entry name" value="MODULATES DNA TOPOLOGY"/>
    <property type="match status" value="1"/>
</dbReference>
<dbReference type="Pfam" id="PF00004">
    <property type="entry name" value="AAA"/>
    <property type="match status" value="1"/>
</dbReference>
<dbReference type="SUPFAM" id="SSF52540">
    <property type="entry name" value="P-loop containing nucleoside triphosphate hydrolases"/>
    <property type="match status" value="1"/>
</dbReference>
<evidence type="ECO:0000259" key="1">
    <source>
        <dbReference type="Pfam" id="PF00004"/>
    </source>
</evidence>
<accession>A0A645CN45</accession>
<dbReference type="PANTHER" id="PTHR37816">
    <property type="entry name" value="YALI0E33011P"/>
    <property type="match status" value="1"/>
</dbReference>
<evidence type="ECO:0000313" key="2">
    <source>
        <dbReference type="EMBL" id="MPM78328.1"/>
    </source>
</evidence>
<feature type="domain" description="ATPase AAA-type core" evidence="1">
    <location>
        <begin position="2"/>
        <end position="50"/>
    </location>
</feature>
<proteinExistence type="predicted"/>
<dbReference type="EMBL" id="VSSQ01028569">
    <property type="protein sequence ID" value="MPM78328.1"/>
    <property type="molecule type" value="Genomic_DNA"/>
</dbReference>
<name>A0A645CN45_9ZZZZ</name>
<gene>
    <name evidence="2" type="ORF">SDC9_125339</name>
</gene>
<dbReference type="InterPro" id="IPR052922">
    <property type="entry name" value="Cytidylate_Kinase-2"/>
</dbReference>
<dbReference type="InterPro" id="IPR003959">
    <property type="entry name" value="ATPase_AAA_core"/>
</dbReference>
<dbReference type="Gene3D" id="3.40.50.300">
    <property type="entry name" value="P-loop containing nucleotide triphosphate hydrolases"/>
    <property type="match status" value="1"/>
</dbReference>
<reference evidence="2" key="1">
    <citation type="submission" date="2019-08" db="EMBL/GenBank/DDBJ databases">
        <authorList>
            <person name="Kucharzyk K."/>
            <person name="Murdoch R.W."/>
            <person name="Higgins S."/>
            <person name="Loffler F."/>
        </authorList>
    </citation>
    <scope>NUCLEOTIDE SEQUENCE</scope>
</reference>
<dbReference type="InterPro" id="IPR027417">
    <property type="entry name" value="P-loop_NTPase"/>
</dbReference>
<comment type="caution">
    <text evidence="2">The sequence shown here is derived from an EMBL/GenBank/DDBJ whole genome shotgun (WGS) entry which is preliminary data.</text>
</comment>